<evidence type="ECO:0000259" key="2">
    <source>
        <dbReference type="Pfam" id="PF02517"/>
    </source>
</evidence>
<feature type="transmembrane region" description="Helical" evidence="1">
    <location>
        <begin position="149"/>
        <end position="169"/>
    </location>
</feature>
<evidence type="ECO:0000313" key="4">
    <source>
        <dbReference type="Proteomes" id="UP000092714"/>
    </source>
</evidence>
<dbReference type="GO" id="GO:0080120">
    <property type="term" value="P:CAAX-box protein maturation"/>
    <property type="evidence" value="ECO:0007669"/>
    <property type="project" value="UniProtKB-ARBA"/>
</dbReference>
<sequence>MYFYKSGDFSFSELKDNLKNGKTFWLSVVITAVGMVVAFLLSSSLKGIFPNVDDGMIGLTRNNLFQLILFAISTIIFPPIAEEVFYRKAIIKFDTKGILIFTSSVGMILYALEHSLSWLGILETIIIAVPLTISYIKTKNVYIPMTAHFLVNLIGNGTTVILVAIKLLGL</sequence>
<dbReference type="Pfam" id="PF02517">
    <property type="entry name" value="Rce1-like"/>
    <property type="match status" value="1"/>
</dbReference>
<keyword evidence="1" id="KW-0812">Transmembrane</keyword>
<dbReference type="EMBL" id="MAPZ01000014">
    <property type="protein sequence ID" value="OBY11522.1"/>
    <property type="molecule type" value="Genomic_DNA"/>
</dbReference>
<protein>
    <submittedName>
        <fullName evidence="3">CAAX protease</fullName>
    </submittedName>
</protein>
<feature type="transmembrane region" description="Helical" evidence="1">
    <location>
        <begin position="118"/>
        <end position="137"/>
    </location>
</feature>
<comment type="caution">
    <text evidence="3">The sequence shown here is derived from an EMBL/GenBank/DDBJ whole genome shotgun (WGS) entry which is preliminary data.</text>
</comment>
<reference evidence="3 4" key="1">
    <citation type="submission" date="2016-06" db="EMBL/GenBank/DDBJ databases">
        <authorList>
            <person name="Kjaerup R.B."/>
            <person name="Dalgaard T.S."/>
            <person name="Juul-Madsen H.R."/>
        </authorList>
    </citation>
    <scope>NUCLEOTIDE SEQUENCE [LARGE SCALE GENOMIC DNA]</scope>
    <source>
        <strain evidence="3 4">373-A1</strain>
    </source>
</reference>
<keyword evidence="1" id="KW-1133">Transmembrane helix</keyword>
<organism evidence="3 4">
    <name type="scientific">Clostridium paraputrificum</name>
    <dbReference type="NCBI Taxonomy" id="29363"/>
    <lineage>
        <taxon>Bacteria</taxon>
        <taxon>Bacillati</taxon>
        <taxon>Bacillota</taxon>
        <taxon>Clostridia</taxon>
        <taxon>Eubacteriales</taxon>
        <taxon>Clostridiaceae</taxon>
        <taxon>Clostridium</taxon>
    </lineage>
</organism>
<dbReference type="InterPro" id="IPR003675">
    <property type="entry name" value="Rce1/LyrA-like_dom"/>
</dbReference>
<dbReference type="GO" id="GO:0004175">
    <property type="term" value="F:endopeptidase activity"/>
    <property type="evidence" value="ECO:0007669"/>
    <property type="project" value="UniProtKB-ARBA"/>
</dbReference>
<keyword evidence="1" id="KW-0472">Membrane</keyword>
<evidence type="ECO:0000256" key="1">
    <source>
        <dbReference type="SAM" id="Phobius"/>
    </source>
</evidence>
<dbReference type="AlphaFoldDB" id="A0A1B8RRU1"/>
<feature type="domain" description="CAAX prenyl protease 2/Lysostaphin resistance protein A-like" evidence="2">
    <location>
        <begin position="66"/>
        <end position="154"/>
    </location>
</feature>
<proteinExistence type="predicted"/>
<keyword evidence="3" id="KW-0378">Hydrolase</keyword>
<feature type="transmembrane region" description="Helical" evidence="1">
    <location>
        <begin position="24"/>
        <end position="44"/>
    </location>
</feature>
<keyword evidence="4" id="KW-1185">Reference proteome</keyword>
<dbReference type="Proteomes" id="UP000092714">
    <property type="component" value="Unassembled WGS sequence"/>
</dbReference>
<gene>
    <name evidence="3" type="ORF">CP373A1_05810</name>
</gene>
<dbReference type="eggNOG" id="COG1266">
    <property type="taxonomic scope" value="Bacteria"/>
</dbReference>
<accession>A0A1B8RRU1</accession>
<evidence type="ECO:0000313" key="3">
    <source>
        <dbReference type="EMBL" id="OBY11522.1"/>
    </source>
</evidence>
<name>A0A1B8RRU1_9CLOT</name>
<dbReference type="GO" id="GO:0006508">
    <property type="term" value="P:proteolysis"/>
    <property type="evidence" value="ECO:0007669"/>
    <property type="project" value="UniProtKB-KW"/>
</dbReference>
<keyword evidence="3" id="KW-0645">Protease</keyword>
<feature type="transmembrane region" description="Helical" evidence="1">
    <location>
        <begin position="64"/>
        <end position="81"/>
    </location>
</feature>